<sequence>MGLSQFEVRVAVSEQPLTAQSECGCHLPLPRTMLRWTRRKRHHNTYVNLYKCGPSVMTRDYEELSPQPAELQELLLDHRARHTTNNHPLLDIGLSQGTPQHSVLGLPHPTTTGYPPKVVSPAGRRASHAAFA</sequence>
<evidence type="ECO:0000313" key="3">
    <source>
        <dbReference type="Proteomes" id="UP000653454"/>
    </source>
</evidence>
<comment type="caution">
    <text evidence="2">The sequence shown here is derived from an EMBL/GenBank/DDBJ whole genome shotgun (WGS) entry which is preliminary data.</text>
</comment>
<organism evidence="2 3">
    <name type="scientific">Plutella xylostella</name>
    <name type="common">Diamondback moth</name>
    <name type="synonym">Plutella maculipennis</name>
    <dbReference type="NCBI Taxonomy" id="51655"/>
    <lineage>
        <taxon>Eukaryota</taxon>
        <taxon>Metazoa</taxon>
        <taxon>Ecdysozoa</taxon>
        <taxon>Arthropoda</taxon>
        <taxon>Hexapoda</taxon>
        <taxon>Insecta</taxon>
        <taxon>Pterygota</taxon>
        <taxon>Neoptera</taxon>
        <taxon>Endopterygota</taxon>
        <taxon>Lepidoptera</taxon>
        <taxon>Glossata</taxon>
        <taxon>Ditrysia</taxon>
        <taxon>Yponomeutoidea</taxon>
        <taxon>Plutellidae</taxon>
        <taxon>Plutella</taxon>
    </lineage>
</organism>
<name>A0A8S4FWQ2_PLUXY</name>
<accession>A0A8S4FWQ2</accession>
<protein>
    <submittedName>
        <fullName evidence="2">(diamondback moth) hypothetical protein</fullName>
    </submittedName>
</protein>
<dbReference type="EMBL" id="CAJHNJ030000052">
    <property type="protein sequence ID" value="CAG9132746.1"/>
    <property type="molecule type" value="Genomic_DNA"/>
</dbReference>
<evidence type="ECO:0000256" key="1">
    <source>
        <dbReference type="SAM" id="MobiDB-lite"/>
    </source>
</evidence>
<dbReference type="AlphaFoldDB" id="A0A8S4FWQ2"/>
<gene>
    <name evidence="2" type="ORF">PLXY2_LOCUS11006</name>
</gene>
<evidence type="ECO:0000313" key="2">
    <source>
        <dbReference type="EMBL" id="CAG9132746.1"/>
    </source>
</evidence>
<feature type="region of interest" description="Disordered" evidence="1">
    <location>
        <begin position="110"/>
        <end position="132"/>
    </location>
</feature>
<dbReference type="Proteomes" id="UP000653454">
    <property type="component" value="Unassembled WGS sequence"/>
</dbReference>
<reference evidence="2" key="1">
    <citation type="submission" date="2020-11" db="EMBL/GenBank/DDBJ databases">
        <authorList>
            <person name="Whiteford S."/>
        </authorList>
    </citation>
    <scope>NUCLEOTIDE SEQUENCE</scope>
</reference>
<proteinExistence type="predicted"/>
<keyword evidence="3" id="KW-1185">Reference proteome</keyword>